<evidence type="ECO:0000259" key="2">
    <source>
        <dbReference type="Pfam" id="PF15542"/>
    </source>
</evidence>
<feature type="signal peptide" evidence="1">
    <location>
        <begin position="1"/>
        <end position="21"/>
    </location>
</feature>
<feature type="chain" id="PRO_5045979412" description="Bacterial toxin 50 domain-containing protein" evidence="1">
    <location>
        <begin position="22"/>
        <end position="502"/>
    </location>
</feature>
<keyword evidence="1" id="KW-0732">Signal</keyword>
<dbReference type="EMBL" id="CAJHOF010000036">
    <property type="protein sequence ID" value="CAD7289832.1"/>
    <property type="molecule type" value="Genomic_DNA"/>
</dbReference>
<organism evidence="3 4">
    <name type="scientific">Campylobacter majalis</name>
    <dbReference type="NCBI Taxonomy" id="2790656"/>
    <lineage>
        <taxon>Bacteria</taxon>
        <taxon>Pseudomonadati</taxon>
        <taxon>Campylobacterota</taxon>
        <taxon>Epsilonproteobacteria</taxon>
        <taxon>Campylobacterales</taxon>
        <taxon>Campylobacteraceae</taxon>
        <taxon>Campylobacter</taxon>
    </lineage>
</organism>
<evidence type="ECO:0000313" key="3">
    <source>
        <dbReference type="EMBL" id="CAD7289832.1"/>
    </source>
</evidence>
<dbReference type="Pfam" id="PF15542">
    <property type="entry name" value="Ntox50"/>
    <property type="match status" value="1"/>
</dbReference>
<evidence type="ECO:0000313" key="4">
    <source>
        <dbReference type="Proteomes" id="UP000789803"/>
    </source>
</evidence>
<evidence type="ECO:0000256" key="1">
    <source>
        <dbReference type="SAM" id="SignalP"/>
    </source>
</evidence>
<reference evidence="3 4" key="1">
    <citation type="submission" date="2020-11" db="EMBL/GenBank/DDBJ databases">
        <authorList>
            <person name="Peeters C."/>
        </authorList>
    </citation>
    <scope>NUCLEOTIDE SEQUENCE [LARGE SCALE GENOMIC DNA]</scope>
    <source>
        <strain evidence="3 4">LMG 7974</strain>
    </source>
</reference>
<dbReference type="RefSeq" id="WP_229933686.1">
    <property type="nucleotide sequence ID" value="NZ_CAJHOF010000036.1"/>
</dbReference>
<keyword evidence="4" id="KW-1185">Reference proteome</keyword>
<sequence>MNKICIVFIACLLAFSGCSTIKDNQPKDLNNKITSTTYSNNRNLSYTHSKTLATIGQGNLNIKDKDSSDDTDRLNRDTKNINKDLYSTNISSNIDASVDMRLFSKDGREQVKQEYEFIVDKLDNFNRFVKDKVSGKLTEEQKKQIEQNGLENSLIQSLKEQGISDEKINLILSDEKVKNLISAYNNKDNIAKNNITKDNNTYTIKTNTTDGVASYELDKIIVMAQKNFQDYLVNGAQAIKYIVDIIGERNAATAILITQFATQGVVKASVSMLSDEAKEVVFGGVKNKISNYIADNLFDVNDGYWRNNEKQAIYSLSDISADFSLDLAMAGPFALIKGAKNLVNANNKFDDSLGVNNISNGSVANSSTNSNHNGNNFNGNNGDEIVVAGVSDIFKDNTDISIKIDTNKQKKHIQGTNEYKTANQNGVTRSILTENIENLLPKLGTGQKINNIEIGLAGSKERIDFGKVIGYYVDEAGNKLPTTKGIVHYGKNGAHVVPSNPK</sequence>
<dbReference type="Proteomes" id="UP000789803">
    <property type="component" value="Unassembled WGS sequence"/>
</dbReference>
<dbReference type="PROSITE" id="PS51257">
    <property type="entry name" value="PROKAR_LIPOPROTEIN"/>
    <property type="match status" value="1"/>
</dbReference>
<dbReference type="InterPro" id="IPR029100">
    <property type="entry name" value="Ntox50"/>
</dbReference>
<feature type="domain" description="Bacterial toxin 50" evidence="2">
    <location>
        <begin position="404"/>
        <end position="498"/>
    </location>
</feature>
<gene>
    <name evidence="3" type="ORF">LMG7974_01917</name>
</gene>
<name>A0ABM8QAE9_9BACT</name>
<protein>
    <recommendedName>
        <fullName evidence="2">Bacterial toxin 50 domain-containing protein</fullName>
    </recommendedName>
</protein>
<comment type="caution">
    <text evidence="3">The sequence shown here is derived from an EMBL/GenBank/DDBJ whole genome shotgun (WGS) entry which is preliminary data.</text>
</comment>
<proteinExistence type="predicted"/>
<accession>A0ABM8QAE9</accession>